<organism evidence="1 2">
    <name type="scientific">Desulforamulus aeronauticus DSM 10349</name>
    <dbReference type="NCBI Taxonomy" id="1121421"/>
    <lineage>
        <taxon>Bacteria</taxon>
        <taxon>Bacillati</taxon>
        <taxon>Bacillota</taxon>
        <taxon>Clostridia</taxon>
        <taxon>Eubacteriales</taxon>
        <taxon>Peptococcaceae</taxon>
        <taxon>Desulforamulus</taxon>
    </lineage>
</organism>
<proteinExistence type="predicted"/>
<gene>
    <name evidence="1" type="ORF">SAMN02745123_02322</name>
</gene>
<dbReference type="STRING" id="1121421.SAMN02745123_02322"/>
<dbReference type="RefSeq" id="WP_072914470.1">
    <property type="nucleotide sequence ID" value="NZ_FRAR01000017.1"/>
</dbReference>
<protein>
    <submittedName>
        <fullName evidence="1">Uncharacterized protein</fullName>
    </submittedName>
</protein>
<accession>A0A1M6TJ43</accession>
<reference evidence="2" key="1">
    <citation type="submission" date="2016-11" db="EMBL/GenBank/DDBJ databases">
        <authorList>
            <person name="Varghese N."/>
            <person name="Submissions S."/>
        </authorList>
    </citation>
    <scope>NUCLEOTIDE SEQUENCE [LARGE SCALE GENOMIC DNA]</scope>
    <source>
        <strain evidence="2">DSM 10349</strain>
    </source>
</reference>
<name>A0A1M6TJ43_9FIRM</name>
<dbReference type="AlphaFoldDB" id="A0A1M6TJ43"/>
<evidence type="ECO:0000313" key="1">
    <source>
        <dbReference type="EMBL" id="SHK56934.1"/>
    </source>
</evidence>
<evidence type="ECO:0000313" key="2">
    <source>
        <dbReference type="Proteomes" id="UP000183997"/>
    </source>
</evidence>
<keyword evidence="2" id="KW-1185">Reference proteome</keyword>
<dbReference type="OrthoDB" id="1725415at2"/>
<dbReference type="Proteomes" id="UP000183997">
    <property type="component" value="Unassembled WGS sequence"/>
</dbReference>
<sequence length="81" mass="9179">MANITIHLNRVDGNEAIKKVEQAISKVGFEDELTITMASFNAHHSDEVTDLLARNHFDYQPIGSHGNEEYIITARKTAKRR</sequence>
<dbReference type="EMBL" id="FRAR01000017">
    <property type="protein sequence ID" value="SHK56934.1"/>
    <property type="molecule type" value="Genomic_DNA"/>
</dbReference>